<feature type="transmembrane region" description="Helical" evidence="1">
    <location>
        <begin position="182"/>
        <end position="203"/>
    </location>
</feature>
<dbReference type="EMBL" id="MK558262">
    <property type="protein sequence ID" value="QDL56969.1"/>
    <property type="molecule type" value="Genomic_DNA"/>
</dbReference>
<keyword evidence="1" id="KW-1133">Transmembrane helix</keyword>
<dbReference type="Pfam" id="PF05820">
    <property type="entry name" value="Ac81"/>
    <property type="match status" value="1"/>
</dbReference>
<dbReference type="Proteomes" id="UP000831804">
    <property type="component" value="Segment"/>
</dbReference>
<evidence type="ECO:0008006" key="4">
    <source>
        <dbReference type="Google" id="ProtNLM"/>
    </source>
</evidence>
<name>A0AAE6LCH9_9ABAC</name>
<reference evidence="2" key="1">
    <citation type="journal article" date="2019" name="Viruses">
        <title>A Nymphalid-Infecting Group I Alphabaculovirus Isolated from the Major Passion Fruit Caterpillar Pest Dione juno juno (Lepidoptera: Nymphalidae).</title>
        <authorList>
            <person name="Ribeiro B.M."/>
            <person name="Dos Santos E.R."/>
            <person name="Trentin L.B."/>
            <person name="da Silva L.A."/>
            <person name="de Melo F.L."/>
            <person name="Kitajima E.W."/>
            <person name="Ardisson-Araujo D.M.P."/>
        </authorList>
    </citation>
    <scope>NUCLEOTIDE SEQUENCE</scope>
    <source>
        <strain evidence="2">Araguari-MG</strain>
    </source>
</reference>
<proteinExistence type="predicted"/>
<keyword evidence="1" id="KW-0472">Membrane</keyword>
<evidence type="ECO:0000256" key="1">
    <source>
        <dbReference type="SAM" id="Phobius"/>
    </source>
</evidence>
<protein>
    <recommendedName>
        <fullName evidence="4">Ac81</fullName>
    </recommendedName>
</protein>
<keyword evidence="3" id="KW-1185">Reference proteome</keyword>
<sequence length="221" mass="24879">MNPNPPRKTLSPNALGQNLATHRRLPKSKNWTSTDKIKYDSELLLQYLYGGFGGGGGGADRPNSNVNVIKVYKVRVKKTGASILAHYFAHVSTSTGYEFEFHPGSQPRTFQTVHTDGLIIKVHIMCDECCKAELRRYIKGENGFNVAFRNCESILCRRVSFQTLLLGSAILLMLFNVEKFSMLNLFVILLILLALFCHNNYIISNPQVVFCNHKNALNSHE</sequence>
<keyword evidence="1" id="KW-0812">Transmembrane</keyword>
<evidence type="ECO:0000313" key="2">
    <source>
        <dbReference type="EMBL" id="QDL56969.1"/>
    </source>
</evidence>
<accession>A0AAE6LCH9</accession>
<dbReference type="InterPro" id="IPR008563">
    <property type="entry name" value="AcMNPV_AC81"/>
</dbReference>
<gene>
    <name evidence="2" type="ORF">DijuNPV-ORF-78</name>
</gene>
<organism evidence="2 3">
    <name type="scientific">Dione juno nucleopolyhedrovirus</name>
    <dbReference type="NCBI Taxonomy" id="2594175"/>
    <lineage>
        <taxon>Viruses</taxon>
        <taxon>Viruses incertae sedis</taxon>
        <taxon>Naldaviricetes</taxon>
        <taxon>Lefavirales</taxon>
        <taxon>Baculoviridae</taxon>
        <taxon>Alphabaculovirus</taxon>
        <taxon>Alphabaculovirus dijunonis</taxon>
    </lineage>
</organism>
<evidence type="ECO:0000313" key="3">
    <source>
        <dbReference type="Proteomes" id="UP000831804"/>
    </source>
</evidence>